<proteinExistence type="predicted"/>
<feature type="compositionally biased region" description="Polar residues" evidence="3">
    <location>
        <begin position="32"/>
        <end position="41"/>
    </location>
</feature>
<comment type="caution">
    <text evidence="4">The sequence shown here is derived from an EMBL/GenBank/DDBJ whole genome shotgun (WGS) entry which is preliminary data.</text>
</comment>
<feature type="compositionally biased region" description="Polar residues" evidence="3">
    <location>
        <begin position="1"/>
        <end position="18"/>
    </location>
</feature>
<dbReference type="Gene3D" id="1.25.40.10">
    <property type="entry name" value="Tetratricopeptide repeat domain"/>
    <property type="match status" value="2"/>
</dbReference>
<gene>
    <name evidence="4" type="ORF">CU098_004307</name>
</gene>
<sequence length="542" mass="61701">MDSDNQSDISFNDTTPSWTLRVINPDNDSDHSPNSIPSTPELQPVNRRSSKVLVEPSFEFEPLQPLAPLLSPEQLAPPPPIPEHRQRVPSITSITPSQTPSKYAKASYSLTNNPDAIKLYRTMAHKTKDPEVQLTYAKYLLEIAGLYSSSNNNNNNHTRISQFSLMRPLSRMSFRSSMDSQRSSMDRSTLHRPSLDPAFDHSPPIETAKQKMLQDEGVRWIKKLANRKVGEACYLWGSWLDLGLYGLKKNTAKALKYYELGAKEKIPEAMFAVGRYHEKEQDYMTSFQLYEDAAALGLVEALYRIALIHLNGEFGSRQNIMAAIQLLVKACEKSTSSCPEAPYTLGLLLLNEYPSIHIPNEVIQSFGGTFGAVSYLDCAADMGLSAAQCKLGSYYEQRKDLTKAFQYYQMASQEDPLAMLALSRLYNQGVQVPQEQAEEQHMLFDDSPWVKINPRDEDAAFQWCRMAAEHRLSEAWYLLGWYYEIGIGTPRNYKQAYRYYLKASKSNHPEAKNRIQLLDHLVKHKKLEKNKQRESTAQCQIM</sequence>
<dbReference type="STRING" id="4846.A0A367J1K5"/>
<dbReference type="PANTHER" id="PTHR46430">
    <property type="entry name" value="PROTEIN SKT5-RELATED"/>
    <property type="match status" value="1"/>
</dbReference>
<dbReference type="InterPro" id="IPR006597">
    <property type="entry name" value="Sel1-like"/>
</dbReference>
<reference evidence="4 5" key="1">
    <citation type="journal article" date="2018" name="G3 (Bethesda)">
        <title>Phylogenetic and Phylogenomic Definition of Rhizopus Species.</title>
        <authorList>
            <person name="Gryganskyi A.P."/>
            <person name="Golan J."/>
            <person name="Dolatabadi S."/>
            <person name="Mondo S."/>
            <person name="Robb S."/>
            <person name="Idnurm A."/>
            <person name="Muszewska A."/>
            <person name="Steczkiewicz K."/>
            <person name="Masonjones S."/>
            <person name="Liao H.L."/>
            <person name="Gajdeczka M.T."/>
            <person name="Anike F."/>
            <person name="Vuek A."/>
            <person name="Anishchenko I.M."/>
            <person name="Voigt K."/>
            <person name="de Hoog G.S."/>
            <person name="Smith M.E."/>
            <person name="Heitman J."/>
            <person name="Vilgalys R."/>
            <person name="Stajich J.E."/>
        </authorList>
    </citation>
    <scope>NUCLEOTIDE SEQUENCE [LARGE SCALE GENOMIC DNA]</scope>
    <source>
        <strain evidence="4 5">LSU 92-RS-03</strain>
    </source>
</reference>
<dbReference type="AlphaFoldDB" id="A0A367J1K5"/>
<dbReference type="EMBL" id="PJQM01004697">
    <property type="protein sequence ID" value="RCH83591.1"/>
    <property type="molecule type" value="Genomic_DNA"/>
</dbReference>
<dbReference type="InterPro" id="IPR051726">
    <property type="entry name" value="Chitin_Synth_Reg"/>
</dbReference>
<evidence type="ECO:0000256" key="3">
    <source>
        <dbReference type="SAM" id="MobiDB-lite"/>
    </source>
</evidence>
<dbReference type="PANTHER" id="PTHR46430:SF2">
    <property type="entry name" value="CHITIN SYNTHASE REGULATORY FACTOR 4"/>
    <property type="match status" value="1"/>
</dbReference>
<evidence type="ECO:0000313" key="4">
    <source>
        <dbReference type="EMBL" id="RCH83591.1"/>
    </source>
</evidence>
<keyword evidence="2" id="KW-0802">TPR repeat</keyword>
<dbReference type="SUPFAM" id="SSF81901">
    <property type="entry name" value="HCP-like"/>
    <property type="match status" value="3"/>
</dbReference>
<organism evidence="4 5">
    <name type="scientific">Rhizopus stolonifer</name>
    <name type="common">Rhizopus nigricans</name>
    <dbReference type="NCBI Taxonomy" id="4846"/>
    <lineage>
        <taxon>Eukaryota</taxon>
        <taxon>Fungi</taxon>
        <taxon>Fungi incertae sedis</taxon>
        <taxon>Mucoromycota</taxon>
        <taxon>Mucoromycotina</taxon>
        <taxon>Mucoromycetes</taxon>
        <taxon>Mucorales</taxon>
        <taxon>Mucorineae</taxon>
        <taxon>Rhizopodaceae</taxon>
        <taxon>Rhizopus</taxon>
    </lineage>
</organism>
<name>A0A367J1K5_RHIST</name>
<evidence type="ECO:0000313" key="5">
    <source>
        <dbReference type="Proteomes" id="UP000253551"/>
    </source>
</evidence>
<keyword evidence="5" id="KW-1185">Reference proteome</keyword>
<dbReference type="InterPro" id="IPR011990">
    <property type="entry name" value="TPR-like_helical_dom_sf"/>
</dbReference>
<evidence type="ECO:0000256" key="2">
    <source>
        <dbReference type="PROSITE-ProRule" id="PRU00339"/>
    </source>
</evidence>
<dbReference type="PROSITE" id="PS50005">
    <property type="entry name" value="TPR"/>
    <property type="match status" value="1"/>
</dbReference>
<feature type="region of interest" description="Disordered" evidence="3">
    <location>
        <begin position="1"/>
        <end position="48"/>
    </location>
</feature>
<accession>A0A367J1K5</accession>
<feature type="repeat" description="TPR" evidence="2">
    <location>
        <begin position="385"/>
        <end position="418"/>
    </location>
</feature>
<dbReference type="OrthoDB" id="272077at2759"/>
<feature type="region of interest" description="Disordered" evidence="3">
    <location>
        <begin position="69"/>
        <end position="104"/>
    </location>
</feature>
<evidence type="ECO:0000256" key="1">
    <source>
        <dbReference type="ARBA" id="ARBA00022737"/>
    </source>
</evidence>
<dbReference type="Pfam" id="PF08238">
    <property type="entry name" value="Sel1"/>
    <property type="match status" value="7"/>
</dbReference>
<feature type="region of interest" description="Disordered" evidence="3">
    <location>
        <begin position="179"/>
        <end position="202"/>
    </location>
</feature>
<feature type="compositionally biased region" description="Low complexity" evidence="3">
    <location>
        <begin position="89"/>
        <end position="101"/>
    </location>
</feature>
<dbReference type="Proteomes" id="UP000253551">
    <property type="component" value="Unassembled WGS sequence"/>
</dbReference>
<dbReference type="SMART" id="SM00671">
    <property type="entry name" value="SEL1"/>
    <property type="match status" value="5"/>
</dbReference>
<protein>
    <recommendedName>
        <fullName evidence="6">HCP-like protein</fullName>
    </recommendedName>
</protein>
<dbReference type="InterPro" id="IPR019734">
    <property type="entry name" value="TPR_rpt"/>
</dbReference>
<evidence type="ECO:0008006" key="6">
    <source>
        <dbReference type="Google" id="ProtNLM"/>
    </source>
</evidence>
<keyword evidence="1" id="KW-0677">Repeat</keyword>